<reference evidence="3" key="1">
    <citation type="journal article" date="2019" name="Curr. Biol.">
        <title>Genome Sequence of Striga asiatica Provides Insight into the Evolution of Plant Parasitism.</title>
        <authorList>
            <person name="Yoshida S."/>
            <person name="Kim S."/>
            <person name="Wafula E.K."/>
            <person name="Tanskanen J."/>
            <person name="Kim Y.M."/>
            <person name="Honaas L."/>
            <person name="Yang Z."/>
            <person name="Spallek T."/>
            <person name="Conn C.E."/>
            <person name="Ichihashi Y."/>
            <person name="Cheong K."/>
            <person name="Cui S."/>
            <person name="Der J.P."/>
            <person name="Gundlach H."/>
            <person name="Jiao Y."/>
            <person name="Hori C."/>
            <person name="Ishida J.K."/>
            <person name="Kasahara H."/>
            <person name="Kiba T."/>
            <person name="Kim M.S."/>
            <person name="Koo N."/>
            <person name="Laohavisit A."/>
            <person name="Lee Y.H."/>
            <person name="Lumba S."/>
            <person name="McCourt P."/>
            <person name="Mortimer J.C."/>
            <person name="Mutuku J.M."/>
            <person name="Nomura T."/>
            <person name="Sasaki-Sekimoto Y."/>
            <person name="Seto Y."/>
            <person name="Wang Y."/>
            <person name="Wakatake T."/>
            <person name="Sakakibara H."/>
            <person name="Demura T."/>
            <person name="Yamaguchi S."/>
            <person name="Yoneyama K."/>
            <person name="Manabe R.I."/>
            <person name="Nelson D.C."/>
            <person name="Schulman A.H."/>
            <person name="Timko M.P."/>
            <person name="dePamphilis C.W."/>
            <person name="Choi D."/>
            <person name="Shirasu K."/>
        </authorList>
    </citation>
    <scope>NUCLEOTIDE SEQUENCE [LARGE SCALE GENOMIC DNA]</scope>
    <source>
        <strain evidence="3">cv. UVA1</strain>
    </source>
</reference>
<organism evidence="2 3">
    <name type="scientific">Striga asiatica</name>
    <name type="common">Asiatic witchweed</name>
    <name type="synonym">Buchnera asiatica</name>
    <dbReference type="NCBI Taxonomy" id="4170"/>
    <lineage>
        <taxon>Eukaryota</taxon>
        <taxon>Viridiplantae</taxon>
        <taxon>Streptophyta</taxon>
        <taxon>Embryophyta</taxon>
        <taxon>Tracheophyta</taxon>
        <taxon>Spermatophyta</taxon>
        <taxon>Magnoliopsida</taxon>
        <taxon>eudicotyledons</taxon>
        <taxon>Gunneridae</taxon>
        <taxon>Pentapetalae</taxon>
        <taxon>asterids</taxon>
        <taxon>lamiids</taxon>
        <taxon>Lamiales</taxon>
        <taxon>Orobanchaceae</taxon>
        <taxon>Buchnereae</taxon>
        <taxon>Striga</taxon>
    </lineage>
</organism>
<keyword evidence="3" id="KW-1185">Reference proteome</keyword>
<comment type="caution">
    <text evidence="2">The sequence shown here is derived from an EMBL/GenBank/DDBJ whole genome shotgun (WGS) entry which is preliminary data.</text>
</comment>
<name>A0A5A7R735_STRAF</name>
<sequence>MSKCNTTMQSLECRLNSMVFMQITQEERTSKTNLTRNEAPSSKIMLEKKNKGLESHKKGQTNTPTSVGLYPHEIMRATKYIQRDSNSCGCYPKDIIRVQWFSRVTNHINAYLRDPKRVEEEENKPQELMKLVHYENAA</sequence>
<gene>
    <name evidence="2" type="ORF">STAS_30840</name>
</gene>
<protein>
    <submittedName>
        <fullName evidence="2">Stress-induced-phosphoprotein 1</fullName>
    </submittedName>
</protein>
<proteinExistence type="predicted"/>
<accession>A0A5A7R735</accession>
<evidence type="ECO:0000313" key="3">
    <source>
        <dbReference type="Proteomes" id="UP000325081"/>
    </source>
</evidence>
<dbReference type="EMBL" id="BKCP01010515">
    <property type="protein sequence ID" value="GER53319.1"/>
    <property type="molecule type" value="Genomic_DNA"/>
</dbReference>
<feature type="region of interest" description="Disordered" evidence="1">
    <location>
        <begin position="50"/>
        <end position="69"/>
    </location>
</feature>
<dbReference type="Proteomes" id="UP000325081">
    <property type="component" value="Unassembled WGS sequence"/>
</dbReference>
<evidence type="ECO:0000313" key="2">
    <source>
        <dbReference type="EMBL" id="GER53319.1"/>
    </source>
</evidence>
<evidence type="ECO:0000256" key="1">
    <source>
        <dbReference type="SAM" id="MobiDB-lite"/>
    </source>
</evidence>
<dbReference type="AlphaFoldDB" id="A0A5A7R735"/>